<dbReference type="EMBL" id="FQZP01000023">
    <property type="protein sequence ID" value="SHJ08124.1"/>
    <property type="molecule type" value="Genomic_DNA"/>
</dbReference>
<dbReference type="RefSeq" id="WP_149678724.1">
    <property type="nucleotide sequence ID" value="NZ_FQZP01000023.1"/>
</dbReference>
<keyword evidence="1" id="KW-0175">Coiled coil</keyword>
<feature type="coiled-coil region" evidence="1">
    <location>
        <begin position="104"/>
        <end position="192"/>
    </location>
</feature>
<accession>A0A1M6GDV8</accession>
<dbReference type="Proteomes" id="UP000324781">
    <property type="component" value="Unassembled WGS sequence"/>
</dbReference>
<dbReference type="AlphaFoldDB" id="A0A1M6GDV8"/>
<evidence type="ECO:0000313" key="2">
    <source>
        <dbReference type="EMBL" id="SHJ08124.1"/>
    </source>
</evidence>
<evidence type="ECO:0000256" key="1">
    <source>
        <dbReference type="SAM" id="Coils"/>
    </source>
</evidence>
<proteinExistence type="predicted"/>
<organism evidence="2 3">
    <name type="scientific">Thermoclostridium caenicola</name>
    <dbReference type="NCBI Taxonomy" id="659425"/>
    <lineage>
        <taxon>Bacteria</taxon>
        <taxon>Bacillati</taxon>
        <taxon>Bacillota</taxon>
        <taxon>Clostridia</taxon>
        <taxon>Eubacteriales</taxon>
        <taxon>Oscillospiraceae</taxon>
        <taxon>Thermoclostridium</taxon>
    </lineage>
</organism>
<reference evidence="2 3" key="1">
    <citation type="submission" date="2016-11" db="EMBL/GenBank/DDBJ databases">
        <authorList>
            <person name="Varghese N."/>
            <person name="Submissions S."/>
        </authorList>
    </citation>
    <scope>NUCLEOTIDE SEQUENCE [LARGE SCALE GENOMIC DNA]</scope>
    <source>
        <strain evidence="2 3">DSM 19027</strain>
    </source>
</reference>
<gene>
    <name evidence="2" type="ORF">SAMN05444373_102320</name>
</gene>
<dbReference type="OrthoDB" id="1707350at2"/>
<sequence>MPFLWKKPNTQKRERKNGKEAQALIDASVLKKNNISRLTIDERWTRLFVNLPMSPAIEKAQNEMNELIKKEAMLLQEQESLEPRKKKVMNRIISLTKDAFDNNDEAAKSELRDCRKEIERINERMEKILEDIEKVNNELKEANIRLLNESVRYVFSTLRSNRERAETITRELERIRQKEQELQEELDSINLDWTSYAVQFTELLGSDLVKTLESQYGLEGLKHETDNSGTDAKN</sequence>
<evidence type="ECO:0000313" key="3">
    <source>
        <dbReference type="Proteomes" id="UP000324781"/>
    </source>
</evidence>
<name>A0A1M6GDV8_9FIRM</name>
<keyword evidence="3" id="KW-1185">Reference proteome</keyword>
<protein>
    <submittedName>
        <fullName evidence="2">Uncharacterized protein</fullName>
    </submittedName>
</protein>